<dbReference type="Gene3D" id="1.25.60.10">
    <property type="entry name" value="MgtE N-terminal domain-like"/>
    <property type="match status" value="1"/>
</dbReference>
<keyword evidence="1" id="KW-0129">CBS domain</keyword>
<name>A0AAX3TB63_9ACTN</name>
<feature type="region of interest" description="Disordered" evidence="2">
    <location>
        <begin position="418"/>
        <end position="448"/>
    </location>
</feature>
<dbReference type="Proteomes" id="UP001213504">
    <property type="component" value="Chromosome"/>
</dbReference>
<dbReference type="InterPro" id="IPR006669">
    <property type="entry name" value="MgtE_transporter"/>
</dbReference>
<dbReference type="CDD" id="cd04606">
    <property type="entry name" value="CBS_pair_Mg_transporter"/>
    <property type="match status" value="1"/>
</dbReference>
<dbReference type="PANTHER" id="PTHR43773:SF1">
    <property type="entry name" value="MAGNESIUM TRANSPORTER MGTE"/>
    <property type="match status" value="1"/>
</dbReference>
<dbReference type="InterPro" id="IPR000644">
    <property type="entry name" value="CBS_dom"/>
</dbReference>
<dbReference type="EMBL" id="JAKJLQ010000002">
    <property type="protein sequence ID" value="MDF6099964.1"/>
    <property type="molecule type" value="Genomic_DNA"/>
</dbReference>
<feature type="domain" description="CBS" evidence="3">
    <location>
        <begin position="361"/>
        <end position="419"/>
    </location>
</feature>
<dbReference type="Gene3D" id="3.10.580.10">
    <property type="entry name" value="CBS-domain"/>
    <property type="match status" value="1"/>
</dbReference>
<dbReference type="InterPro" id="IPR046342">
    <property type="entry name" value="CBS_dom_sf"/>
</dbReference>
<dbReference type="InterPro" id="IPR038076">
    <property type="entry name" value="MgtE_N_sf"/>
</dbReference>
<evidence type="ECO:0000313" key="6">
    <source>
        <dbReference type="Proteomes" id="UP001152308"/>
    </source>
</evidence>
<accession>A0AAX3TB63</accession>
<dbReference type="EMBL" id="CP121270">
    <property type="protein sequence ID" value="WFP26541.1"/>
    <property type="molecule type" value="Genomic_DNA"/>
</dbReference>
<dbReference type="Proteomes" id="UP001152308">
    <property type="component" value="Unassembled WGS sequence"/>
</dbReference>
<dbReference type="InterPro" id="IPR027275">
    <property type="entry name" value="PRC-brl_dom"/>
</dbReference>
<proteinExistence type="predicted"/>
<sequence length="448" mass="48417">MSSVSKVFVARLVGLAVLGPDGESIGRVRDVVISIRMSGQQPRVLGLAVELTTRRRIFVPMLRVTAIEPQAVALNTGTVSLRRLHLRPGEALAIGQVLDTHVRVVDPDLPELADADVTVIDLGIEKTRTRDWVVSRVAIRAGRRGLRRRHETQVVEWSSVQGITQSSLNLPGQGVAQALLQFEGMRPADVANALRELPAKRRDEIASALDDERLADVLQELPPDDQKEVLAALGRDRAVDILEAMDPDDAADLLGELPDTEAEAFLEEMDPVESEPLRRLLLHSPDTAGGVMTSEPIVVTASTTIAEALARVRNPDLTPAAASLVFVVRPPTSTPTGKYLGCVHLQALLREPPAHLVGGILDTDLAQLHPEDSLETMTRYFATYNLVCGPVVDEAGHLLGAVSVDDLLDEILPRDWRETEPEDVVEADGYGVGSGPEPASGGPQVRIR</sequence>
<dbReference type="Pfam" id="PF03448">
    <property type="entry name" value="MgtE_N"/>
    <property type="match status" value="1"/>
</dbReference>
<dbReference type="PROSITE" id="PS51371">
    <property type="entry name" value="CBS"/>
    <property type="match status" value="1"/>
</dbReference>
<reference evidence="5" key="3">
    <citation type="submission" date="2023-04" db="EMBL/GenBank/DDBJ databases">
        <title>Complete genome sequence of a phthalic acid esters degrading bacterial strain.</title>
        <authorList>
            <person name="Weng L."/>
            <person name="Jia Y."/>
            <person name="Ren L."/>
        </authorList>
    </citation>
    <scope>NUCLEOTIDE SEQUENCE</scope>
    <source>
        <strain evidence="5">RL-LY01</strain>
    </source>
</reference>
<protein>
    <submittedName>
        <fullName evidence="5">CBS domain-containing protein</fullName>
    </submittedName>
</protein>
<dbReference type="PANTHER" id="PTHR43773">
    <property type="entry name" value="MAGNESIUM TRANSPORTER MGTE"/>
    <property type="match status" value="1"/>
</dbReference>
<dbReference type="SUPFAM" id="SSF50346">
    <property type="entry name" value="PRC-barrel domain"/>
    <property type="match status" value="1"/>
</dbReference>
<dbReference type="AlphaFoldDB" id="A0AAX3TB63"/>
<dbReference type="SMART" id="SM00924">
    <property type="entry name" value="MgtE_N"/>
    <property type="match status" value="1"/>
</dbReference>
<dbReference type="SUPFAM" id="SSF158791">
    <property type="entry name" value="MgtE N-terminal domain-like"/>
    <property type="match status" value="1"/>
</dbReference>
<gene>
    <name evidence="4" type="ORF">L2299_02750</name>
    <name evidence="5" type="ORF">P9A14_08630</name>
</gene>
<reference evidence="4" key="2">
    <citation type="submission" date="2022-01" db="EMBL/GenBank/DDBJ databases">
        <authorList>
            <person name="Sanchez-Suarez J."/>
            <person name="Villamil L."/>
            <person name="Diaz L.E."/>
        </authorList>
    </citation>
    <scope>NUCLEOTIDE SEQUENCE</scope>
    <source>
        <strain evidence="4">EUFUS-Z928</strain>
    </source>
</reference>
<dbReference type="Pfam" id="PF05239">
    <property type="entry name" value="PRC"/>
    <property type="match status" value="1"/>
</dbReference>
<dbReference type="InterPro" id="IPR006668">
    <property type="entry name" value="Mg_transptr_MgtE_intracell_dom"/>
</dbReference>
<dbReference type="SUPFAM" id="SSF54631">
    <property type="entry name" value="CBS-domain pair"/>
    <property type="match status" value="1"/>
</dbReference>
<evidence type="ECO:0000259" key="3">
    <source>
        <dbReference type="PROSITE" id="PS51371"/>
    </source>
</evidence>
<evidence type="ECO:0000313" key="7">
    <source>
        <dbReference type="Proteomes" id="UP001213504"/>
    </source>
</evidence>
<keyword evidence="6" id="KW-1185">Reference proteome</keyword>
<evidence type="ECO:0000313" key="4">
    <source>
        <dbReference type="EMBL" id="MDF6099964.1"/>
    </source>
</evidence>
<evidence type="ECO:0000256" key="1">
    <source>
        <dbReference type="PROSITE-ProRule" id="PRU00703"/>
    </source>
</evidence>
<dbReference type="InterPro" id="IPR058838">
    <property type="entry name" value="SH3_actinomycetes"/>
</dbReference>
<dbReference type="GO" id="GO:0016020">
    <property type="term" value="C:membrane"/>
    <property type="evidence" value="ECO:0007669"/>
    <property type="project" value="InterPro"/>
</dbReference>
<dbReference type="GO" id="GO:0015095">
    <property type="term" value="F:magnesium ion transmembrane transporter activity"/>
    <property type="evidence" value="ECO:0007669"/>
    <property type="project" value="InterPro"/>
</dbReference>
<dbReference type="RefSeq" id="WP_055475027.1">
    <property type="nucleotide sequence ID" value="NZ_CBDRNE010000038.1"/>
</dbReference>
<evidence type="ECO:0000313" key="5">
    <source>
        <dbReference type="EMBL" id="WFP26541.1"/>
    </source>
</evidence>
<dbReference type="InterPro" id="IPR011033">
    <property type="entry name" value="PRC_barrel-like_sf"/>
</dbReference>
<dbReference type="Pfam" id="PF26205">
    <property type="entry name" value="SH3_actinomycetes"/>
    <property type="match status" value="1"/>
</dbReference>
<dbReference type="Pfam" id="PF00571">
    <property type="entry name" value="CBS"/>
    <property type="match status" value="2"/>
</dbReference>
<organism evidence="5 7">
    <name type="scientific">Gordonia hongkongensis</name>
    <dbReference type="NCBI Taxonomy" id="1701090"/>
    <lineage>
        <taxon>Bacteria</taxon>
        <taxon>Bacillati</taxon>
        <taxon>Actinomycetota</taxon>
        <taxon>Actinomycetes</taxon>
        <taxon>Mycobacteriales</taxon>
        <taxon>Gordoniaceae</taxon>
        <taxon>Gordonia</taxon>
    </lineage>
</organism>
<reference evidence="4" key="1">
    <citation type="journal article" date="2022" name="Data Brief">
        <title>Draft genome sequence data of Gordonia hongkongensis strain EUFUS-Z928 isolated from the octocoral Eunicea fusca.</title>
        <authorList>
            <person name="Sanchez-Suarez J."/>
            <person name="Diaz L."/>
            <person name="Melo-Bolivar J."/>
            <person name="Villamil L."/>
        </authorList>
    </citation>
    <scope>NUCLEOTIDE SEQUENCE</scope>
    <source>
        <strain evidence="4">EUFUS-Z928</strain>
    </source>
</reference>
<evidence type="ECO:0000256" key="2">
    <source>
        <dbReference type="SAM" id="MobiDB-lite"/>
    </source>
</evidence>